<organism evidence="2 3">
    <name type="scientific">Panagrolaimus superbus</name>
    <dbReference type="NCBI Taxonomy" id="310955"/>
    <lineage>
        <taxon>Eukaryota</taxon>
        <taxon>Metazoa</taxon>
        <taxon>Ecdysozoa</taxon>
        <taxon>Nematoda</taxon>
        <taxon>Chromadorea</taxon>
        <taxon>Rhabditida</taxon>
        <taxon>Tylenchina</taxon>
        <taxon>Panagrolaimomorpha</taxon>
        <taxon>Panagrolaimoidea</taxon>
        <taxon>Panagrolaimidae</taxon>
        <taxon>Panagrolaimus</taxon>
    </lineage>
</organism>
<dbReference type="AlphaFoldDB" id="A0A914XXF2"/>
<proteinExistence type="predicted"/>
<keyword evidence="1" id="KW-1133">Transmembrane helix</keyword>
<dbReference type="WBParaSite" id="PSU_v2.g11202.t1">
    <property type="protein sequence ID" value="PSU_v2.g11202.t1"/>
    <property type="gene ID" value="PSU_v2.g11202"/>
</dbReference>
<sequence>MTASKATLSCTTDFGTTIAHVHSTITPLSTEFITGSGSLTANEEVPILQFFKDHWMALTATLTASIAAVVLTIIVIVVFLPLILPYMPIIVQKLNNIRQTIFGGILRRATSIKVRMMQYFKFKRN</sequence>
<name>A0A914XXF2_9BILA</name>
<accession>A0A914XXF2</accession>
<keyword evidence="2" id="KW-1185">Reference proteome</keyword>
<feature type="transmembrane region" description="Helical" evidence="1">
    <location>
        <begin position="55"/>
        <end position="84"/>
    </location>
</feature>
<evidence type="ECO:0000313" key="3">
    <source>
        <dbReference type="WBParaSite" id="PSU_v2.g11202.t1"/>
    </source>
</evidence>
<evidence type="ECO:0000256" key="1">
    <source>
        <dbReference type="SAM" id="Phobius"/>
    </source>
</evidence>
<keyword evidence="1" id="KW-0812">Transmembrane</keyword>
<keyword evidence="1" id="KW-0472">Membrane</keyword>
<protein>
    <submittedName>
        <fullName evidence="3">Uncharacterized protein</fullName>
    </submittedName>
</protein>
<evidence type="ECO:0000313" key="2">
    <source>
        <dbReference type="Proteomes" id="UP000887577"/>
    </source>
</evidence>
<dbReference type="Proteomes" id="UP000887577">
    <property type="component" value="Unplaced"/>
</dbReference>
<reference evidence="3" key="1">
    <citation type="submission" date="2022-11" db="UniProtKB">
        <authorList>
            <consortium name="WormBaseParasite"/>
        </authorList>
    </citation>
    <scope>IDENTIFICATION</scope>
</reference>